<keyword evidence="5 7" id="KW-1133">Transmembrane helix</keyword>
<reference evidence="8 9" key="1">
    <citation type="journal article" date="2013" name="Curr. Biol.">
        <title>Shared signatures of parasitism and phylogenomics unite Cryptomycota and microsporidia.</title>
        <authorList>
            <person name="James T.Y."/>
            <person name="Pelin A."/>
            <person name="Bonen L."/>
            <person name="Ahrendt S."/>
            <person name="Sain D."/>
            <person name="Corradi N."/>
            <person name="Stajich J.E."/>
        </authorList>
    </citation>
    <scope>NUCLEOTIDE SEQUENCE [LARGE SCALE GENOMIC DNA]</scope>
    <source>
        <strain evidence="8 9">CSF55</strain>
    </source>
</reference>
<feature type="transmembrane region" description="Helical" evidence="7">
    <location>
        <begin position="47"/>
        <end position="64"/>
    </location>
</feature>
<dbReference type="InterPro" id="IPR052599">
    <property type="entry name" value="SLC43A_AATransporter"/>
</dbReference>
<feature type="transmembrane region" description="Helical" evidence="7">
    <location>
        <begin position="111"/>
        <end position="130"/>
    </location>
</feature>
<name>A0A075AQ07_ROZAC</name>
<proteinExistence type="inferred from homology"/>
<evidence type="ECO:0000256" key="7">
    <source>
        <dbReference type="SAM" id="Phobius"/>
    </source>
</evidence>
<evidence type="ECO:0000313" key="8">
    <source>
        <dbReference type="EMBL" id="EPZ32278.1"/>
    </source>
</evidence>
<evidence type="ECO:0000256" key="6">
    <source>
        <dbReference type="ARBA" id="ARBA00023136"/>
    </source>
</evidence>
<dbReference type="AlphaFoldDB" id="A0A075AQ07"/>
<comment type="subcellular location">
    <subcellularLocation>
        <location evidence="1">Membrane</location>
        <topology evidence="1">Multi-pass membrane protein</topology>
    </subcellularLocation>
</comment>
<gene>
    <name evidence="8" type="ORF">O9G_003422</name>
</gene>
<dbReference type="HOGENOM" id="CLU_1928783_0_0_1"/>
<organism evidence="8 9">
    <name type="scientific">Rozella allomycis (strain CSF55)</name>
    <dbReference type="NCBI Taxonomy" id="988480"/>
    <lineage>
        <taxon>Eukaryota</taxon>
        <taxon>Fungi</taxon>
        <taxon>Fungi incertae sedis</taxon>
        <taxon>Cryptomycota</taxon>
        <taxon>Cryptomycota incertae sedis</taxon>
        <taxon>Rozella</taxon>
    </lineage>
</organism>
<accession>A0A075AQ07</accession>
<keyword evidence="4 7" id="KW-0812">Transmembrane</keyword>
<dbReference type="InterPro" id="IPR036259">
    <property type="entry name" value="MFS_trans_sf"/>
</dbReference>
<evidence type="ECO:0000256" key="3">
    <source>
        <dbReference type="ARBA" id="ARBA00022448"/>
    </source>
</evidence>
<dbReference type="OrthoDB" id="330047at2759"/>
<keyword evidence="9" id="KW-1185">Reference proteome</keyword>
<evidence type="ECO:0000256" key="2">
    <source>
        <dbReference type="ARBA" id="ARBA00006595"/>
    </source>
</evidence>
<protein>
    <recommendedName>
        <fullName evidence="10">Major facilitator superfamily (MFS) profile domain-containing protein</fullName>
    </recommendedName>
</protein>
<evidence type="ECO:0008006" key="10">
    <source>
        <dbReference type="Google" id="ProtNLM"/>
    </source>
</evidence>
<dbReference type="Proteomes" id="UP000030755">
    <property type="component" value="Unassembled WGS sequence"/>
</dbReference>
<keyword evidence="3" id="KW-0813">Transport</keyword>
<sequence>MPSRTFRHDTSIEEIKSEASPLIQQNRKSKLAGLRNADAKGQFYSKFYLFITLFMCLMMLRMNFYIGTISKQLNHLESAEDSKYLIEFFDLALPLGGVVAVPAIGYLLDKFQIHVSIYTVSTMATIFGIFK</sequence>
<feature type="transmembrane region" description="Helical" evidence="7">
    <location>
        <begin position="84"/>
        <end position="105"/>
    </location>
</feature>
<evidence type="ECO:0000313" key="9">
    <source>
        <dbReference type="Proteomes" id="UP000030755"/>
    </source>
</evidence>
<comment type="similarity">
    <text evidence="2">Belongs to the SLC43A transporter (TC 2.A.1.44) family.</text>
</comment>
<evidence type="ECO:0000256" key="4">
    <source>
        <dbReference type="ARBA" id="ARBA00022692"/>
    </source>
</evidence>
<dbReference type="GO" id="GO:0016020">
    <property type="term" value="C:membrane"/>
    <property type="evidence" value="ECO:0007669"/>
    <property type="project" value="UniProtKB-SubCell"/>
</dbReference>
<dbReference type="PANTHER" id="PTHR20772:SF2">
    <property type="entry name" value="PROTEIN FMP42"/>
    <property type="match status" value="1"/>
</dbReference>
<evidence type="ECO:0000256" key="5">
    <source>
        <dbReference type="ARBA" id="ARBA00022989"/>
    </source>
</evidence>
<dbReference type="SUPFAM" id="SSF103473">
    <property type="entry name" value="MFS general substrate transporter"/>
    <property type="match status" value="1"/>
</dbReference>
<keyword evidence="6 7" id="KW-0472">Membrane</keyword>
<dbReference type="PANTHER" id="PTHR20772">
    <property type="entry name" value="PROTEIN FMP42"/>
    <property type="match status" value="1"/>
</dbReference>
<evidence type="ECO:0000256" key="1">
    <source>
        <dbReference type="ARBA" id="ARBA00004141"/>
    </source>
</evidence>
<dbReference type="EMBL" id="KE561162">
    <property type="protein sequence ID" value="EPZ32278.1"/>
    <property type="molecule type" value="Genomic_DNA"/>
</dbReference>